<feature type="transmembrane region" description="Helical" evidence="6">
    <location>
        <begin position="87"/>
        <end position="110"/>
    </location>
</feature>
<evidence type="ECO:0000256" key="2">
    <source>
        <dbReference type="ARBA" id="ARBA00022475"/>
    </source>
</evidence>
<evidence type="ECO:0000256" key="5">
    <source>
        <dbReference type="ARBA" id="ARBA00023136"/>
    </source>
</evidence>
<keyword evidence="4 6" id="KW-1133">Transmembrane helix</keyword>
<feature type="transmembrane region" description="Helical" evidence="6">
    <location>
        <begin position="62"/>
        <end position="81"/>
    </location>
</feature>
<dbReference type="GO" id="GO:0005886">
    <property type="term" value="C:plasma membrane"/>
    <property type="evidence" value="ECO:0007669"/>
    <property type="project" value="UniProtKB-SubCell"/>
</dbReference>
<dbReference type="PANTHER" id="PTHR33931">
    <property type="entry name" value="HOLIN-LIKE PROTEIN CIDA-RELATED"/>
    <property type="match status" value="1"/>
</dbReference>
<keyword evidence="8" id="KW-1185">Reference proteome</keyword>
<name>A0A4R1JAK6_9GAMM</name>
<gene>
    <name evidence="7" type="ORF">EV690_2731</name>
</gene>
<dbReference type="EMBL" id="SMGD01000014">
    <property type="protein sequence ID" value="TCK47686.1"/>
    <property type="molecule type" value="Genomic_DNA"/>
</dbReference>
<dbReference type="RefSeq" id="WP_131913487.1">
    <property type="nucleotide sequence ID" value="NZ_OU594967.1"/>
</dbReference>
<proteinExistence type="predicted"/>
<keyword evidence="3 6" id="KW-0812">Transmembrane</keyword>
<dbReference type="PANTHER" id="PTHR33931:SF5">
    <property type="entry name" value="UPF0299 MEMBRANE PROTEIN YOHJ"/>
    <property type="match status" value="1"/>
</dbReference>
<evidence type="ECO:0000256" key="4">
    <source>
        <dbReference type="ARBA" id="ARBA00022989"/>
    </source>
</evidence>
<evidence type="ECO:0000313" key="7">
    <source>
        <dbReference type="EMBL" id="TCK47686.1"/>
    </source>
</evidence>
<evidence type="ECO:0000256" key="3">
    <source>
        <dbReference type="ARBA" id="ARBA00022692"/>
    </source>
</evidence>
<dbReference type="OrthoDB" id="385012at2"/>
<feature type="transmembrane region" description="Helical" evidence="6">
    <location>
        <begin position="7"/>
        <end position="27"/>
    </location>
</feature>
<organism evidence="7 8">
    <name type="scientific">Celerinatantimonas diazotrophica</name>
    <dbReference type="NCBI Taxonomy" id="412034"/>
    <lineage>
        <taxon>Bacteria</taxon>
        <taxon>Pseudomonadati</taxon>
        <taxon>Pseudomonadota</taxon>
        <taxon>Gammaproteobacteria</taxon>
        <taxon>Celerinatantimonadaceae</taxon>
        <taxon>Celerinatantimonas</taxon>
    </lineage>
</organism>
<dbReference type="Proteomes" id="UP000295565">
    <property type="component" value="Unassembled WGS sequence"/>
</dbReference>
<keyword evidence="5 6" id="KW-0472">Membrane</keyword>
<reference evidence="7 8" key="1">
    <citation type="submission" date="2019-03" db="EMBL/GenBank/DDBJ databases">
        <title>Genomic Encyclopedia of Type Strains, Phase IV (KMG-IV): sequencing the most valuable type-strain genomes for metagenomic binning, comparative biology and taxonomic classification.</title>
        <authorList>
            <person name="Goeker M."/>
        </authorList>
    </citation>
    <scope>NUCLEOTIDE SEQUENCE [LARGE SCALE GENOMIC DNA]</scope>
    <source>
        <strain evidence="7 8">DSM 18577</strain>
    </source>
</reference>
<dbReference type="AlphaFoldDB" id="A0A4R1JAK6"/>
<protein>
    <submittedName>
        <fullName evidence="7">Holin-like protein</fullName>
    </submittedName>
</protein>
<evidence type="ECO:0000256" key="6">
    <source>
        <dbReference type="SAM" id="Phobius"/>
    </source>
</evidence>
<comment type="caution">
    <text evidence="7">The sequence shown here is derived from an EMBL/GenBank/DDBJ whole genome shotgun (WGS) entry which is preliminary data.</text>
</comment>
<dbReference type="Pfam" id="PF03788">
    <property type="entry name" value="LrgA"/>
    <property type="match status" value="1"/>
</dbReference>
<dbReference type="InterPro" id="IPR005538">
    <property type="entry name" value="LrgA/CidA"/>
</dbReference>
<accession>A0A4R1JAK6</accession>
<comment type="subcellular location">
    <subcellularLocation>
        <location evidence="1">Cell membrane</location>
        <topology evidence="1">Multi-pass membrane protein</topology>
    </subcellularLocation>
</comment>
<evidence type="ECO:0000256" key="1">
    <source>
        <dbReference type="ARBA" id="ARBA00004651"/>
    </source>
</evidence>
<feature type="transmembrane region" description="Helical" evidence="6">
    <location>
        <begin position="33"/>
        <end position="50"/>
    </location>
</feature>
<evidence type="ECO:0000313" key="8">
    <source>
        <dbReference type="Proteomes" id="UP000295565"/>
    </source>
</evidence>
<sequence>MWLIRLVRDLLIIYGCLMVGRGIALLIPFEFPASIIGLIVLFILLSLRIIPARWVEFGAEKILSIIALFFIPPGVSVIQDMDDIRLFGWQLVLAMAIAWLAMVLTIVYLFQWMEKK</sequence>
<keyword evidence="2" id="KW-1003">Cell membrane</keyword>